<dbReference type="PROSITE" id="PS51034">
    <property type="entry name" value="ZP_2"/>
    <property type="match status" value="1"/>
</dbReference>
<dbReference type="Proteomes" id="UP000483820">
    <property type="component" value="Chromosome II"/>
</dbReference>
<sequence length="235" mass="26087">MPSYITVPNSKVLGSVQLEISFPEPECHYSVHHGSSKHGELVTRKVNIGDEIFHSWNCNYHGDHKNYLFCVMVNNCTISDSGEDEGAARKIQIIDEDGCSVFPNILPDISYHGDLSAGIKVHAFALDVDTTAVHFTCNIKMLFKEHDVCQRPELLEILKKRLSKDADETGGDDVDDDSEVDKDAELEFGNGFVKKLLEILKKRLSKDADGTGGDDVDDDKVFLCLGGSTAENWHM</sequence>
<evidence type="ECO:0000256" key="1">
    <source>
        <dbReference type="ARBA" id="ARBA00022729"/>
    </source>
</evidence>
<proteinExistence type="predicted"/>
<accession>A0A6A5HIZ7</accession>
<dbReference type="KEGG" id="crq:GCK72_007817"/>
<feature type="domain" description="ZP" evidence="2">
    <location>
        <begin position="1"/>
        <end position="156"/>
    </location>
</feature>
<dbReference type="PANTHER" id="PTHR22907">
    <property type="entry name" value="GH04558P"/>
    <property type="match status" value="1"/>
</dbReference>
<dbReference type="RefSeq" id="XP_053590663.1">
    <property type="nucleotide sequence ID" value="XM_053726469.1"/>
</dbReference>
<evidence type="ECO:0000313" key="4">
    <source>
        <dbReference type="Proteomes" id="UP000483820"/>
    </source>
</evidence>
<dbReference type="Pfam" id="PF25301">
    <property type="entry name" value="CUT_C"/>
    <property type="match status" value="1"/>
</dbReference>
<dbReference type="AlphaFoldDB" id="A0A6A5HIZ7"/>
<name>A0A6A5HIZ7_CAERE</name>
<reference evidence="3 4" key="1">
    <citation type="submission" date="2019-12" db="EMBL/GenBank/DDBJ databases">
        <title>Chromosome-level assembly of the Caenorhabditis remanei genome.</title>
        <authorList>
            <person name="Teterina A.A."/>
            <person name="Willis J.H."/>
            <person name="Phillips P.C."/>
        </authorList>
    </citation>
    <scope>NUCLEOTIDE SEQUENCE [LARGE SCALE GENOMIC DNA]</scope>
    <source>
        <strain evidence="3 4">PX506</strain>
        <tissue evidence="3">Whole organism</tissue>
    </source>
</reference>
<dbReference type="InterPro" id="IPR001507">
    <property type="entry name" value="ZP_dom"/>
</dbReference>
<dbReference type="PANTHER" id="PTHR22907:SF34">
    <property type="entry name" value="ZP DOMAIN-CONTAINING PROTEIN"/>
    <property type="match status" value="1"/>
</dbReference>
<dbReference type="InterPro" id="IPR051962">
    <property type="entry name" value="Cuticlin"/>
</dbReference>
<evidence type="ECO:0000313" key="3">
    <source>
        <dbReference type="EMBL" id="KAF1767858.1"/>
    </source>
</evidence>
<keyword evidence="1" id="KW-0732">Signal</keyword>
<organism evidence="3 4">
    <name type="scientific">Caenorhabditis remanei</name>
    <name type="common">Caenorhabditis vulgaris</name>
    <dbReference type="NCBI Taxonomy" id="31234"/>
    <lineage>
        <taxon>Eukaryota</taxon>
        <taxon>Metazoa</taxon>
        <taxon>Ecdysozoa</taxon>
        <taxon>Nematoda</taxon>
        <taxon>Chromadorea</taxon>
        <taxon>Rhabditida</taxon>
        <taxon>Rhabditina</taxon>
        <taxon>Rhabditomorpha</taxon>
        <taxon>Rhabditoidea</taxon>
        <taxon>Rhabditidae</taxon>
        <taxon>Peloderinae</taxon>
        <taxon>Caenorhabditis</taxon>
    </lineage>
</organism>
<dbReference type="CTD" id="78774534"/>
<evidence type="ECO:0000259" key="2">
    <source>
        <dbReference type="PROSITE" id="PS51034"/>
    </source>
</evidence>
<dbReference type="EMBL" id="WUAV01000002">
    <property type="protein sequence ID" value="KAF1767858.1"/>
    <property type="molecule type" value="Genomic_DNA"/>
</dbReference>
<dbReference type="InterPro" id="IPR057475">
    <property type="entry name" value="CUT_C"/>
</dbReference>
<protein>
    <recommendedName>
        <fullName evidence="2">ZP domain-containing protein</fullName>
    </recommendedName>
</protein>
<comment type="caution">
    <text evidence="3">The sequence shown here is derived from an EMBL/GenBank/DDBJ whole genome shotgun (WGS) entry which is preliminary data.</text>
</comment>
<dbReference type="GeneID" id="78774534"/>
<gene>
    <name evidence="3" type="ORF">GCK72_007817</name>
</gene>